<name>A0A158P3E9_ATTCE</name>
<evidence type="ECO:0000256" key="1">
    <source>
        <dbReference type="PROSITE-ProRule" id="PRU00267"/>
    </source>
</evidence>
<dbReference type="Gene3D" id="1.10.30.10">
    <property type="entry name" value="High mobility group box domain"/>
    <property type="match status" value="1"/>
</dbReference>
<keyword evidence="5" id="KW-1185">Reference proteome</keyword>
<dbReference type="GO" id="GO:0005634">
    <property type="term" value="C:nucleus"/>
    <property type="evidence" value="ECO:0007669"/>
    <property type="project" value="UniProtKB-UniRule"/>
</dbReference>
<keyword evidence="1" id="KW-0539">Nucleus</keyword>
<dbReference type="GO" id="GO:0003677">
    <property type="term" value="F:DNA binding"/>
    <property type="evidence" value="ECO:0007669"/>
    <property type="project" value="UniProtKB-UniRule"/>
</dbReference>
<feature type="domain" description="HMG box" evidence="3">
    <location>
        <begin position="51"/>
        <end position="115"/>
    </location>
</feature>
<dbReference type="InterPro" id="IPR036910">
    <property type="entry name" value="HMG_box_dom_sf"/>
</dbReference>
<evidence type="ECO:0000313" key="5">
    <source>
        <dbReference type="Proteomes" id="UP000005205"/>
    </source>
</evidence>
<feature type="region of interest" description="Disordered" evidence="2">
    <location>
        <begin position="87"/>
        <end position="165"/>
    </location>
</feature>
<dbReference type="Pfam" id="PF00505">
    <property type="entry name" value="HMG_box"/>
    <property type="match status" value="1"/>
</dbReference>
<evidence type="ECO:0000313" key="4">
    <source>
        <dbReference type="EnsemblMetazoa" id="XP_012064307.1"/>
    </source>
</evidence>
<reference evidence="5" key="1">
    <citation type="journal article" date="2011" name="PLoS Genet.">
        <title>The genome sequence of the leaf-cutter ant Atta cephalotes reveals insights into its obligate symbiotic lifestyle.</title>
        <authorList>
            <person name="Suen G."/>
            <person name="Teiling C."/>
            <person name="Li L."/>
            <person name="Holt C."/>
            <person name="Abouheif E."/>
            <person name="Bornberg-Bauer E."/>
            <person name="Bouffard P."/>
            <person name="Caldera E.J."/>
            <person name="Cash E."/>
            <person name="Cavanaugh A."/>
            <person name="Denas O."/>
            <person name="Elhaik E."/>
            <person name="Fave M.J."/>
            <person name="Gadau J."/>
            <person name="Gibson J.D."/>
            <person name="Graur D."/>
            <person name="Grubbs K.J."/>
            <person name="Hagen D.E."/>
            <person name="Harkins T.T."/>
            <person name="Helmkampf M."/>
            <person name="Hu H."/>
            <person name="Johnson B.R."/>
            <person name="Kim J."/>
            <person name="Marsh S.E."/>
            <person name="Moeller J.A."/>
            <person name="Munoz-Torres M.C."/>
            <person name="Murphy M.C."/>
            <person name="Naughton M.C."/>
            <person name="Nigam S."/>
            <person name="Overson R."/>
            <person name="Rajakumar R."/>
            <person name="Reese J.T."/>
            <person name="Scott J.J."/>
            <person name="Smith C.R."/>
            <person name="Tao S."/>
            <person name="Tsutsui N.D."/>
            <person name="Viljakainen L."/>
            <person name="Wissler L."/>
            <person name="Yandell M.D."/>
            <person name="Zimmer F."/>
            <person name="Taylor J."/>
            <person name="Slater S.C."/>
            <person name="Clifton S.W."/>
            <person name="Warren W.C."/>
            <person name="Elsik C.G."/>
            <person name="Smith C.D."/>
            <person name="Weinstock G.M."/>
            <person name="Gerardo N.M."/>
            <person name="Currie C.R."/>
        </authorList>
    </citation>
    <scope>NUCLEOTIDE SEQUENCE [LARGE SCALE GENOMIC DNA]</scope>
</reference>
<feature type="compositionally biased region" description="Low complexity" evidence="2">
    <location>
        <begin position="34"/>
        <end position="45"/>
    </location>
</feature>
<dbReference type="Proteomes" id="UP000005205">
    <property type="component" value="Unassembled WGS sequence"/>
</dbReference>
<dbReference type="eggNOG" id="ENOG502T9QC">
    <property type="taxonomic scope" value="Eukaryota"/>
</dbReference>
<proteinExistence type="predicted"/>
<feature type="compositionally biased region" description="Polar residues" evidence="2">
    <location>
        <begin position="155"/>
        <end position="165"/>
    </location>
</feature>
<reference evidence="4" key="2">
    <citation type="submission" date="2016-04" db="UniProtKB">
        <authorList>
            <consortium name="EnsemblMetazoa"/>
        </authorList>
    </citation>
    <scope>IDENTIFICATION</scope>
</reference>
<feature type="compositionally biased region" description="Basic residues" evidence="2">
    <location>
        <begin position="107"/>
        <end position="118"/>
    </location>
</feature>
<gene>
    <name evidence="4" type="primary">105627638</name>
</gene>
<dbReference type="CDD" id="cd00084">
    <property type="entry name" value="HMG-box_SF"/>
    <property type="match status" value="1"/>
</dbReference>
<dbReference type="InterPro" id="IPR009071">
    <property type="entry name" value="HMG_box_dom"/>
</dbReference>
<dbReference type="KEGG" id="acep:105627638"/>
<dbReference type="EnsemblMetazoa" id="XM_012208917.1">
    <property type="protein sequence ID" value="XP_012064307.1"/>
    <property type="gene ID" value="LOC105627638"/>
</dbReference>
<evidence type="ECO:0000256" key="2">
    <source>
        <dbReference type="SAM" id="MobiDB-lite"/>
    </source>
</evidence>
<dbReference type="SMART" id="SM00398">
    <property type="entry name" value="HMG"/>
    <property type="match status" value="1"/>
</dbReference>
<dbReference type="PROSITE" id="PS50118">
    <property type="entry name" value="HMG_BOX_2"/>
    <property type="match status" value="1"/>
</dbReference>
<dbReference type="EMBL" id="ADTU01007751">
    <property type="status" value="NOT_ANNOTATED_CDS"/>
    <property type="molecule type" value="Genomic_DNA"/>
</dbReference>
<dbReference type="InParanoid" id="A0A158P3E9"/>
<dbReference type="AlphaFoldDB" id="A0A158P3E9"/>
<dbReference type="SUPFAM" id="SSF47095">
    <property type="entry name" value="HMG-box"/>
    <property type="match status" value="1"/>
</dbReference>
<feature type="compositionally biased region" description="Basic and acidic residues" evidence="2">
    <location>
        <begin position="91"/>
        <end position="106"/>
    </location>
</feature>
<organism evidence="4 5">
    <name type="scientific">Atta cephalotes</name>
    <name type="common">Leafcutter ant</name>
    <dbReference type="NCBI Taxonomy" id="12957"/>
    <lineage>
        <taxon>Eukaryota</taxon>
        <taxon>Metazoa</taxon>
        <taxon>Ecdysozoa</taxon>
        <taxon>Arthropoda</taxon>
        <taxon>Hexapoda</taxon>
        <taxon>Insecta</taxon>
        <taxon>Pterygota</taxon>
        <taxon>Neoptera</taxon>
        <taxon>Endopterygota</taxon>
        <taxon>Hymenoptera</taxon>
        <taxon>Apocrita</taxon>
        <taxon>Aculeata</taxon>
        <taxon>Formicoidea</taxon>
        <taxon>Formicidae</taxon>
        <taxon>Myrmicinae</taxon>
        <taxon>Atta</taxon>
    </lineage>
</organism>
<protein>
    <recommendedName>
        <fullName evidence="3">HMG box domain-containing protein</fullName>
    </recommendedName>
</protein>
<feature type="region of interest" description="Disordered" evidence="2">
    <location>
        <begin position="1"/>
        <end position="50"/>
    </location>
</feature>
<evidence type="ECO:0000259" key="3">
    <source>
        <dbReference type="PROSITE" id="PS50118"/>
    </source>
</evidence>
<keyword evidence="1" id="KW-0238">DNA-binding</keyword>
<sequence length="165" mass="18458">MGNANSAPPPKIHKGQKEGNVDTGKGKQPGKNGSSKATSQSSQSQNGYKVSSRATNPFIIFFLRLRSKKPNEHVTVIARAAGKLWSQMTPEQRKKYVDLANEEKKRRQERKRKRKRSSTHSSDCSTIIFGGSVEHLDRKRGLSRMDQCDEKNKSGSRTELNEGSE</sequence>
<dbReference type="OrthoDB" id="7675944at2759"/>
<feature type="DNA-binding region" description="HMG box" evidence="1">
    <location>
        <begin position="51"/>
        <end position="115"/>
    </location>
</feature>
<accession>A0A158P3E9</accession>